<organism evidence="8 9">
    <name type="scientific">Ensete ventricosum</name>
    <name type="common">Abyssinian banana</name>
    <name type="synonym">Musa ensete</name>
    <dbReference type="NCBI Taxonomy" id="4639"/>
    <lineage>
        <taxon>Eukaryota</taxon>
        <taxon>Viridiplantae</taxon>
        <taxon>Streptophyta</taxon>
        <taxon>Embryophyta</taxon>
        <taxon>Tracheophyta</taxon>
        <taxon>Spermatophyta</taxon>
        <taxon>Magnoliopsida</taxon>
        <taxon>Liliopsida</taxon>
        <taxon>Zingiberales</taxon>
        <taxon>Musaceae</taxon>
        <taxon>Ensete</taxon>
    </lineage>
</organism>
<keyword evidence="3" id="KW-1133">Transmembrane helix</keyword>
<proteinExistence type="predicted"/>
<dbReference type="GO" id="GO:0080115">
    <property type="term" value="F:myosin XI tail binding"/>
    <property type="evidence" value="ECO:0007669"/>
    <property type="project" value="UniProtKB-ARBA"/>
</dbReference>
<feature type="domain" description="GTD-binding" evidence="7">
    <location>
        <begin position="245"/>
        <end position="343"/>
    </location>
</feature>
<dbReference type="Pfam" id="PF04576">
    <property type="entry name" value="Zein-binding"/>
    <property type="match status" value="1"/>
</dbReference>
<reference evidence="8 9" key="1">
    <citation type="journal article" date="2014" name="Agronomy (Basel)">
        <title>A Draft Genome Sequence for Ensete ventricosum, the Drought-Tolerant Tree Against Hunger.</title>
        <authorList>
            <person name="Harrison J."/>
            <person name="Moore K.A."/>
            <person name="Paszkiewicz K."/>
            <person name="Jones T."/>
            <person name="Grant M."/>
            <person name="Ambacheew D."/>
            <person name="Muzemil S."/>
            <person name="Studholme D.J."/>
        </authorList>
    </citation>
    <scope>NUCLEOTIDE SEQUENCE [LARGE SCALE GENOMIC DNA]</scope>
</reference>
<dbReference type="InterPro" id="IPR007656">
    <property type="entry name" value="GTD-bd"/>
</dbReference>
<name>A0A426ZWS3_ENSVE</name>
<dbReference type="EMBL" id="AMZH03004707">
    <property type="protein sequence ID" value="RRT68402.1"/>
    <property type="molecule type" value="Genomic_DNA"/>
</dbReference>
<evidence type="ECO:0000256" key="2">
    <source>
        <dbReference type="ARBA" id="ARBA00022692"/>
    </source>
</evidence>
<comment type="caution">
    <text evidence="8">The sequence shown here is derived from an EMBL/GenBank/DDBJ whole genome shotgun (WGS) entry which is preliminary data.</text>
</comment>
<evidence type="ECO:0000256" key="4">
    <source>
        <dbReference type="ARBA" id="ARBA00023136"/>
    </source>
</evidence>
<evidence type="ECO:0000256" key="3">
    <source>
        <dbReference type="ARBA" id="ARBA00022989"/>
    </source>
</evidence>
<gene>
    <name evidence="8" type="ORF">B296_00018304</name>
</gene>
<comment type="subcellular location">
    <subcellularLocation>
        <location evidence="1">Membrane</location>
    </subcellularLocation>
</comment>
<dbReference type="PANTHER" id="PTHR31422:SF0">
    <property type="entry name" value="MYOSIN-BINDING PROTEIN 7"/>
    <property type="match status" value="1"/>
</dbReference>
<sequence length="603" mass="68132">MIDNLREEIEGLKRKKEDPTLVAEIEARGAELAKRLEKALRCLTDHLRTQSHTRVRPPNKVSISFASANGSRGFVPPFCRGVVWVSRILVCVSAERCPPFTVPRFPLPAPDPFLSTLLFSPCAPNSIPNPSASTRLPLLALFPFLPPHLLDCDRWRRRRWRRRRILVSRREAMGRRGRFGLYARSGAISESMVREEPVAIPGAAVMFGTFASSWHRNLKRKLDETDFEARVPSCVAGFARVDIGNEAAALREALVSHQQSVQKLLAELEEERSAAASAATEAMSMILRLQREKAEAQMEARQFKRLAEEKMAHDQQEIAALEDLLFKKDQAVQALTCEVQAFRHRLLSYGIGMEDGDAPPSEPQTPDTATSPFAVPQFDPFPRDYPPLRCTRDAAADLDKYPSEETPRERFQTLEQRIFQLERLPSSRFCNVMDKNVVVGQSPRWRRRPLRTFSFCSYGSSLEFNKGEEFPSKMDGASDCGGRDDMSDRVYTVDAVHGASEDYVSTPRELQSRRNVVSGVQEAEMRKLCMRLQALEADRESMRQTLISMGTEKAQMVLLKEIAQQMCKEVSTEKRIVKKSPSNKRISIMSMIKVITCSSSFSS</sequence>
<evidence type="ECO:0000256" key="5">
    <source>
        <dbReference type="SAM" id="Coils"/>
    </source>
</evidence>
<evidence type="ECO:0000256" key="1">
    <source>
        <dbReference type="ARBA" id="ARBA00004370"/>
    </source>
</evidence>
<keyword evidence="2" id="KW-0812">Transmembrane</keyword>
<keyword evidence="4" id="KW-0472">Membrane</keyword>
<evidence type="ECO:0000313" key="9">
    <source>
        <dbReference type="Proteomes" id="UP000287651"/>
    </source>
</evidence>
<dbReference type="PANTHER" id="PTHR31422">
    <property type="entry name" value="BNAANNG28530D PROTEIN"/>
    <property type="match status" value="1"/>
</dbReference>
<keyword evidence="5" id="KW-0175">Coiled coil</keyword>
<dbReference type="GO" id="GO:0016020">
    <property type="term" value="C:membrane"/>
    <property type="evidence" value="ECO:0007669"/>
    <property type="project" value="UniProtKB-SubCell"/>
</dbReference>
<evidence type="ECO:0000259" key="7">
    <source>
        <dbReference type="PROSITE" id="PS51775"/>
    </source>
</evidence>
<dbReference type="PROSITE" id="PS51775">
    <property type="entry name" value="GTD_BINDING"/>
    <property type="match status" value="1"/>
</dbReference>
<evidence type="ECO:0000313" key="8">
    <source>
        <dbReference type="EMBL" id="RRT68402.1"/>
    </source>
</evidence>
<feature type="region of interest" description="Disordered" evidence="6">
    <location>
        <begin position="354"/>
        <end position="377"/>
    </location>
</feature>
<accession>A0A426ZWS3</accession>
<dbReference type="Proteomes" id="UP000287651">
    <property type="component" value="Unassembled WGS sequence"/>
</dbReference>
<protein>
    <recommendedName>
        <fullName evidence="7">GTD-binding domain-containing protein</fullName>
    </recommendedName>
</protein>
<evidence type="ECO:0000256" key="6">
    <source>
        <dbReference type="SAM" id="MobiDB-lite"/>
    </source>
</evidence>
<feature type="coiled-coil region" evidence="5">
    <location>
        <begin position="247"/>
        <end position="324"/>
    </location>
</feature>
<dbReference type="AlphaFoldDB" id="A0A426ZWS3"/>